<evidence type="ECO:0000256" key="5">
    <source>
        <dbReference type="SAM" id="Phobius"/>
    </source>
</evidence>
<name>A0A7W2YLF5_9GAMM</name>
<organism evidence="6 7">
    <name type="scientific">Sediminihaliea albiluteola</name>
    <dbReference type="NCBI Taxonomy" id="2758564"/>
    <lineage>
        <taxon>Bacteria</taxon>
        <taxon>Pseudomonadati</taxon>
        <taxon>Pseudomonadota</taxon>
        <taxon>Gammaproteobacteria</taxon>
        <taxon>Cellvibrionales</taxon>
        <taxon>Halieaceae</taxon>
        <taxon>Sediminihaliea</taxon>
    </lineage>
</organism>
<dbReference type="GO" id="GO:0016020">
    <property type="term" value="C:membrane"/>
    <property type="evidence" value="ECO:0007669"/>
    <property type="project" value="UniProtKB-SubCell"/>
</dbReference>
<evidence type="ECO:0000313" key="6">
    <source>
        <dbReference type="EMBL" id="MBA6414333.1"/>
    </source>
</evidence>
<evidence type="ECO:0000256" key="1">
    <source>
        <dbReference type="ARBA" id="ARBA00004370"/>
    </source>
</evidence>
<evidence type="ECO:0000313" key="7">
    <source>
        <dbReference type="Proteomes" id="UP000539350"/>
    </source>
</evidence>
<dbReference type="InterPro" id="IPR023352">
    <property type="entry name" value="MAPEG-like_dom_sf"/>
</dbReference>
<feature type="transmembrane region" description="Helical" evidence="5">
    <location>
        <begin position="70"/>
        <end position="87"/>
    </location>
</feature>
<dbReference type="Pfam" id="PF01124">
    <property type="entry name" value="MAPEG"/>
    <property type="match status" value="1"/>
</dbReference>
<dbReference type="AlphaFoldDB" id="A0A7W2YLF5"/>
<keyword evidence="3 5" id="KW-1133">Transmembrane helix</keyword>
<evidence type="ECO:0000256" key="2">
    <source>
        <dbReference type="ARBA" id="ARBA00022692"/>
    </source>
</evidence>
<feature type="transmembrane region" description="Helical" evidence="5">
    <location>
        <begin position="12"/>
        <end position="36"/>
    </location>
</feature>
<comment type="subcellular location">
    <subcellularLocation>
        <location evidence="1">Membrane</location>
    </subcellularLocation>
</comment>
<evidence type="ECO:0000256" key="3">
    <source>
        <dbReference type="ARBA" id="ARBA00022989"/>
    </source>
</evidence>
<comment type="caution">
    <text evidence="6">The sequence shown here is derived from an EMBL/GenBank/DDBJ whole genome shotgun (WGS) entry which is preliminary data.</text>
</comment>
<protein>
    <submittedName>
        <fullName evidence="6">MAPEG family protein</fullName>
    </submittedName>
</protein>
<dbReference type="SUPFAM" id="SSF161084">
    <property type="entry name" value="MAPEG domain-like"/>
    <property type="match status" value="1"/>
</dbReference>
<gene>
    <name evidence="6" type="ORF">H2508_14550</name>
</gene>
<evidence type="ECO:0000256" key="4">
    <source>
        <dbReference type="ARBA" id="ARBA00023136"/>
    </source>
</evidence>
<dbReference type="InterPro" id="IPR001129">
    <property type="entry name" value="Membr-assoc_MAPEG"/>
</dbReference>
<keyword evidence="7" id="KW-1185">Reference proteome</keyword>
<sequence length="140" mass="15127">MGEKVMAWVDLYSSTILAVGLMGLTLLLQMIVVGVAGMKAKHRPGYPIEPDHQSFLFRATRAQANSNESIAIFILLVLFGMLSSANPSYLGNLALLTVVGRIAHMLFYYIGVGLARSMAFAVTLFGLLGMALLSMSAWLT</sequence>
<accession>A0A7W2YLF5</accession>
<keyword evidence="2 5" id="KW-0812">Transmembrane</keyword>
<dbReference type="Proteomes" id="UP000539350">
    <property type="component" value="Unassembled WGS sequence"/>
</dbReference>
<dbReference type="Gene3D" id="1.20.120.550">
    <property type="entry name" value="Membrane associated eicosanoid/glutathione metabolism-like domain"/>
    <property type="match status" value="1"/>
</dbReference>
<dbReference type="EMBL" id="JACFXU010000018">
    <property type="protein sequence ID" value="MBA6414333.1"/>
    <property type="molecule type" value="Genomic_DNA"/>
</dbReference>
<reference evidence="6 7" key="1">
    <citation type="submission" date="2020-07" db="EMBL/GenBank/DDBJ databases">
        <title>Halieaceae bacterium, F7430, whole genome shotgun sequencing project.</title>
        <authorList>
            <person name="Jiang S."/>
            <person name="Liu Z.W."/>
            <person name="Du Z.J."/>
        </authorList>
    </citation>
    <scope>NUCLEOTIDE SEQUENCE [LARGE SCALE GENOMIC DNA]</scope>
    <source>
        <strain evidence="6 7">F7430</strain>
    </source>
</reference>
<keyword evidence="4 5" id="KW-0472">Membrane</keyword>
<proteinExistence type="predicted"/>